<accession>A0A4W6DVB7</accession>
<protein>
    <submittedName>
        <fullName evidence="1">Uncharacterized protein</fullName>
    </submittedName>
</protein>
<evidence type="ECO:0000313" key="1">
    <source>
        <dbReference type="Ensembl" id="ENSLCAP00010029846.1"/>
    </source>
</evidence>
<reference evidence="2" key="1">
    <citation type="submission" date="2015-09" db="EMBL/GenBank/DDBJ databases">
        <authorList>
            <person name="Sai Rama Sridatta P."/>
        </authorList>
    </citation>
    <scope>NUCLEOTIDE SEQUENCE [LARGE SCALE GENOMIC DNA]</scope>
</reference>
<sequence length="123" mass="14174">MSPLRILFIFHLHNDYLLTFRHLGTITCTTVEMARYSGKKSSCRGLHRFDSCTYSSDDCTGLSAMQFFGSILCHVISPQSSCQYADGKQKWISQVAKPLRLHTHTQRNTHFQVSTLFFLWHSI</sequence>
<dbReference type="Proteomes" id="UP000314980">
    <property type="component" value="Unassembled WGS sequence"/>
</dbReference>
<reference evidence="1" key="3">
    <citation type="submission" date="2025-09" db="UniProtKB">
        <authorList>
            <consortium name="Ensembl"/>
        </authorList>
    </citation>
    <scope>IDENTIFICATION</scope>
</reference>
<dbReference type="InParanoid" id="A0A4W6DVB7"/>
<keyword evidence="2" id="KW-1185">Reference proteome</keyword>
<organism evidence="1 2">
    <name type="scientific">Lates calcarifer</name>
    <name type="common">Barramundi</name>
    <name type="synonym">Holocentrus calcarifer</name>
    <dbReference type="NCBI Taxonomy" id="8187"/>
    <lineage>
        <taxon>Eukaryota</taxon>
        <taxon>Metazoa</taxon>
        <taxon>Chordata</taxon>
        <taxon>Craniata</taxon>
        <taxon>Vertebrata</taxon>
        <taxon>Euteleostomi</taxon>
        <taxon>Actinopterygii</taxon>
        <taxon>Neopterygii</taxon>
        <taxon>Teleostei</taxon>
        <taxon>Neoteleostei</taxon>
        <taxon>Acanthomorphata</taxon>
        <taxon>Carangaria</taxon>
        <taxon>Carangaria incertae sedis</taxon>
        <taxon>Centropomidae</taxon>
        <taxon>Lates</taxon>
    </lineage>
</organism>
<dbReference type="AlphaFoldDB" id="A0A4W6DVB7"/>
<proteinExistence type="predicted"/>
<evidence type="ECO:0000313" key="2">
    <source>
        <dbReference type="Proteomes" id="UP000314980"/>
    </source>
</evidence>
<dbReference type="Ensembl" id="ENSLCAT00010030504.1">
    <property type="protein sequence ID" value="ENSLCAP00010029846.1"/>
    <property type="gene ID" value="ENSLCAG00010014025.1"/>
</dbReference>
<name>A0A4W6DVB7_LATCA</name>
<reference evidence="1" key="2">
    <citation type="submission" date="2025-08" db="UniProtKB">
        <authorList>
            <consortium name="Ensembl"/>
        </authorList>
    </citation>
    <scope>IDENTIFICATION</scope>
</reference>